<protein>
    <submittedName>
        <fullName evidence="4">Uncharacterized protein</fullName>
    </submittedName>
</protein>
<dbReference type="STRING" id="7209.A0A1I7VW58"/>
<organism evidence="3 4">
    <name type="scientific">Loa loa</name>
    <name type="common">Eye worm</name>
    <name type="synonym">Filaria loa</name>
    <dbReference type="NCBI Taxonomy" id="7209"/>
    <lineage>
        <taxon>Eukaryota</taxon>
        <taxon>Metazoa</taxon>
        <taxon>Ecdysozoa</taxon>
        <taxon>Nematoda</taxon>
        <taxon>Chromadorea</taxon>
        <taxon>Rhabditida</taxon>
        <taxon>Spirurina</taxon>
        <taxon>Spiruromorpha</taxon>
        <taxon>Filarioidea</taxon>
        <taxon>Onchocercidae</taxon>
        <taxon>Loa</taxon>
    </lineage>
</organism>
<dbReference type="WBParaSite" id="EN70_6941">
    <property type="protein sequence ID" value="EN70_6941"/>
    <property type="gene ID" value="EN70_6941"/>
</dbReference>
<feature type="region of interest" description="Disordered" evidence="1">
    <location>
        <begin position="183"/>
        <end position="208"/>
    </location>
</feature>
<accession>A0A1I7VW58</accession>
<keyword evidence="2" id="KW-0732">Signal</keyword>
<gene>
    <name evidence="4" type="primary">LOAG_06556</name>
</gene>
<feature type="signal peptide" evidence="2">
    <location>
        <begin position="1"/>
        <end position="20"/>
    </location>
</feature>
<evidence type="ECO:0000256" key="1">
    <source>
        <dbReference type="SAM" id="MobiDB-lite"/>
    </source>
</evidence>
<feature type="compositionally biased region" description="Basic and acidic residues" evidence="1">
    <location>
        <begin position="423"/>
        <end position="440"/>
    </location>
</feature>
<evidence type="ECO:0000313" key="4">
    <source>
        <dbReference type="WBParaSite" id="EN70_6941"/>
    </source>
</evidence>
<feature type="compositionally biased region" description="Basic and acidic residues" evidence="1">
    <location>
        <begin position="183"/>
        <end position="204"/>
    </location>
</feature>
<dbReference type="Proteomes" id="UP000095285">
    <property type="component" value="Unassembled WGS sequence"/>
</dbReference>
<dbReference type="OrthoDB" id="5874423at2759"/>
<feature type="region of interest" description="Disordered" evidence="1">
    <location>
        <begin position="249"/>
        <end position="269"/>
    </location>
</feature>
<reference evidence="3" key="1">
    <citation type="submission" date="2012-04" db="EMBL/GenBank/DDBJ databases">
        <title>The Genome Sequence of Loa loa.</title>
        <authorList>
            <consortium name="The Broad Institute Genome Sequencing Platform"/>
            <consortium name="Broad Institute Genome Sequencing Center for Infectious Disease"/>
            <person name="Nutman T.B."/>
            <person name="Fink D.L."/>
            <person name="Russ C."/>
            <person name="Young S."/>
            <person name="Zeng Q."/>
            <person name="Gargeya S."/>
            <person name="Alvarado L."/>
            <person name="Berlin A."/>
            <person name="Chapman S.B."/>
            <person name="Chen Z."/>
            <person name="Freedman E."/>
            <person name="Gellesch M."/>
            <person name="Goldberg J."/>
            <person name="Griggs A."/>
            <person name="Gujja S."/>
            <person name="Heilman E.R."/>
            <person name="Heiman D."/>
            <person name="Howarth C."/>
            <person name="Mehta T."/>
            <person name="Neiman D."/>
            <person name="Pearson M."/>
            <person name="Roberts A."/>
            <person name="Saif S."/>
            <person name="Shea T."/>
            <person name="Shenoy N."/>
            <person name="Sisk P."/>
            <person name="Stolte C."/>
            <person name="Sykes S."/>
            <person name="White J."/>
            <person name="Yandava C."/>
            <person name="Haas B."/>
            <person name="Henn M.R."/>
            <person name="Nusbaum C."/>
            <person name="Birren B."/>
        </authorList>
    </citation>
    <scope>NUCLEOTIDE SEQUENCE [LARGE SCALE GENOMIC DNA]</scope>
</reference>
<dbReference type="AlphaFoldDB" id="A0A1I7VW58"/>
<evidence type="ECO:0000313" key="3">
    <source>
        <dbReference type="Proteomes" id="UP000095285"/>
    </source>
</evidence>
<keyword evidence="3" id="KW-1185">Reference proteome</keyword>
<feature type="region of interest" description="Disordered" evidence="1">
    <location>
        <begin position="423"/>
        <end position="455"/>
    </location>
</feature>
<reference evidence="4" key="2">
    <citation type="submission" date="2016-11" db="UniProtKB">
        <authorList>
            <consortium name="WormBaseParasite"/>
        </authorList>
    </citation>
    <scope>IDENTIFICATION</scope>
</reference>
<sequence>MNNFWHLLCLWAIFVHFSSSQISHIKYWEKLEPHDGLKSEIRLNEGKDLKFDFGTARNELRENIVSKWIRLNGQFNSNHALNLPEATQFIKKGAERTVMDKQKIESIVKDGNIDDSKLIYQWNSGLKSDSDFEYKTKSPLLERNIQGSSNKLAKRPIPLHIASHYFKLSEEIGRYFHDQFKRESKNPKERMNQIGSNDEKKDCHSSNTTSLYSEINGPNASIAGYGVGLQTAPSNYQSQPANTVEKIPEMQKDSSSSPYDAVNVKPSSEVEPQYAPLAAVEKEEQEKNGLPVPGRCPPLNPLLHSLPHNDTDKSCGQTLEGSANDPDCVCVYLLAERNEEGCASKFYTLCYRYMNQSVDHETGKESFSPQVAETSNGQNIEIYSSGQEKQVNNYNQQSVNDYKLKLRRQSGKIELPAEIDKKANRTVLLDRESESKKDEVQSTTTLSETSNMHES</sequence>
<feature type="chain" id="PRO_5009310301" evidence="2">
    <location>
        <begin position="21"/>
        <end position="455"/>
    </location>
</feature>
<dbReference type="InParanoid" id="A0A1I7VW58"/>
<name>A0A1I7VW58_LOALO</name>
<proteinExistence type="predicted"/>
<feature type="compositionally biased region" description="Polar residues" evidence="1">
    <location>
        <begin position="441"/>
        <end position="455"/>
    </location>
</feature>
<evidence type="ECO:0000256" key="2">
    <source>
        <dbReference type="SAM" id="SignalP"/>
    </source>
</evidence>